<reference evidence="12" key="1">
    <citation type="journal article" date="2019" name="Int. J. Syst. Evol. Microbiol.">
        <title>The Global Catalogue of Microorganisms (GCM) 10K type strain sequencing project: providing services to taxonomists for standard genome sequencing and annotation.</title>
        <authorList>
            <consortium name="The Broad Institute Genomics Platform"/>
            <consortium name="The Broad Institute Genome Sequencing Center for Infectious Disease"/>
            <person name="Wu L."/>
            <person name="Ma J."/>
        </authorList>
    </citation>
    <scope>NUCLEOTIDE SEQUENCE [LARGE SCALE GENOMIC DNA]</scope>
    <source>
        <strain evidence="12">CCUG 55250</strain>
    </source>
</reference>
<keyword evidence="4" id="KW-0479">Metal-binding</keyword>
<evidence type="ECO:0000256" key="8">
    <source>
        <dbReference type="ARBA" id="ARBA00048968"/>
    </source>
</evidence>
<dbReference type="InterPro" id="IPR038371">
    <property type="entry name" value="Cu_polyphenol_OxRdtase_sf"/>
</dbReference>
<keyword evidence="3" id="KW-0808">Transferase</keyword>
<dbReference type="NCBIfam" id="TIGR00726">
    <property type="entry name" value="peptidoglycan editing factor PgeF"/>
    <property type="match status" value="1"/>
</dbReference>
<comment type="catalytic activity">
    <reaction evidence="9">
        <text>S-methyl-5'-thioadenosine + phosphate = 5-(methylsulfanyl)-alpha-D-ribose 1-phosphate + adenine</text>
        <dbReference type="Rhea" id="RHEA:11852"/>
        <dbReference type="ChEBI" id="CHEBI:16708"/>
        <dbReference type="ChEBI" id="CHEBI:17509"/>
        <dbReference type="ChEBI" id="CHEBI:43474"/>
        <dbReference type="ChEBI" id="CHEBI:58533"/>
        <dbReference type="EC" id="2.4.2.28"/>
    </reaction>
    <physiologicalReaction direction="left-to-right" evidence="9">
        <dbReference type="Rhea" id="RHEA:11853"/>
    </physiologicalReaction>
</comment>
<evidence type="ECO:0000313" key="11">
    <source>
        <dbReference type="EMBL" id="MFC5409037.1"/>
    </source>
</evidence>
<evidence type="ECO:0000256" key="3">
    <source>
        <dbReference type="ARBA" id="ARBA00022679"/>
    </source>
</evidence>
<evidence type="ECO:0000256" key="5">
    <source>
        <dbReference type="ARBA" id="ARBA00022801"/>
    </source>
</evidence>
<keyword evidence="5" id="KW-0378">Hydrolase</keyword>
<evidence type="ECO:0000256" key="9">
    <source>
        <dbReference type="ARBA" id="ARBA00049893"/>
    </source>
</evidence>
<dbReference type="Gene3D" id="3.60.140.10">
    <property type="entry name" value="CNF1/YfiH-like putative cysteine hydrolases"/>
    <property type="match status" value="1"/>
</dbReference>
<dbReference type="RefSeq" id="WP_379842566.1">
    <property type="nucleotide sequence ID" value="NZ_JBHSMA010000001.1"/>
</dbReference>
<comment type="similarity">
    <text evidence="2 10">Belongs to the purine nucleoside phosphorylase YfiH/LACC1 family.</text>
</comment>
<dbReference type="CDD" id="cd16833">
    <property type="entry name" value="YfiH"/>
    <property type="match status" value="1"/>
</dbReference>
<evidence type="ECO:0000256" key="7">
    <source>
        <dbReference type="ARBA" id="ARBA00047989"/>
    </source>
</evidence>
<comment type="catalytic activity">
    <reaction evidence="1">
        <text>inosine + phosphate = alpha-D-ribose 1-phosphate + hypoxanthine</text>
        <dbReference type="Rhea" id="RHEA:27646"/>
        <dbReference type="ChEBI" id="CHEBI:17368"/>
        <dbReference type="ChEBI" id="CHEBI:17596"/>
        <dbReference type="ChEBI" id="CHEBI:43474"/>
        <dbReference type="ChEBI" id="CHEBI:57720"/>
        <dbReference type="EC" id="2.4.2.1"/>
    </reaction>
    <physiologicalReaction direction="left-to-right" evidence="1">
        <dbReference type="Rhea" id="RHEA:27647"/>
    </physiologicalReaction>
</comment>
<evidence type="ECO:0000256" key="6">
    <source>
        <dbReference type="ARBA" id="ARBA00022833"/>
    </source>
</evidence>
<comment type="catalytic activity">
    <reaction evidence="7">
        <text>adenosine + H2O + H(+) = inosine + NH4(+)</text>
        <dbReference type="Rhea" id="RHEA:24408"/>
        <dbReference type="ChEBI" id="CHEBI:15377"/>
        <dbReference type="ChEBI" id="CHEBI:15378"/>
        <dbReference type="ChEBI" id="CHEBI:16335"/>
        <dbReference type="ChEBI" id="CHEBI:17596"/>
        <dbReference type="ChEBI" id="CHEBI:28938"/>
        <dbReference type="EC" id="3.5.4.4"/>
    </reaction>
    <physiologicalReaction direction="left-to-right" evidence="7">
        <dbReference type="Rhea" id="RHEA:24409"/>
    </physiologicalReaction>
</comment>
<dbReference type="InterPro" id="IPR003730">
    <property type="entry name" value="Cu_polyphenol_OxRdtase"/>
</dbReference>
<evidence type="ECO:0000256" key="1">
    <source>
        <dbReference type="ARBA" id="ARBA00000553"/>
    </source>
</evidence>
<gene>
    <name evidence="11" type="primary">pgeF</name>
    <name evidence="11" type="ORF">ACFPMF_06960</name>
</gene>
<comment type="caution">
    <text evidence="11">The sequence shown here is derived from an EMBL/GenBank/DDBJ whole genome shotgun (WGS) entry which is preliminary data.</text>
</comment>
<evidence type="ECO:0000256" key="2">
    <source>
        <dbReference type="ARBA" id="ARBA00007353"/>
    </source>
</evidence>
<dbReference type="PANTHER" id="PTHR30616">
    <property type="entry name" value="UNCHARACTERIZED PROTEIN YFIH"/>
    <property type="match status" value="1"/>
</dbReference>
<evidence type="ECO:0000256" key="4">
    <source>
        <dbReference type="ARBA" id="ARBA00022723"/>
    </source>
</evidence>
<accession>A0ABW0I967</accession>
<name>A0ABW0I967_9BACT</name>
<dbReference type="Pfam" id="PF02578">
    <property type="entry name" value="Cu-oxidase_4"/>
    <property type="match status" value="1"/>
</dbReference>
<proteinExistence type="inferred from homology"/>
<keyword evidence="12" id="KW-1185">Reference proteome</keyword>
<organism evidence="11 12">
    <name type="scientific">Larkinella bovis</name>
    <dbReference type="NCBI Taxonomy" id="683041"/>
    <lineage>
        <taxon>Bacteria</taxon>
        <taxon>Pseudomonadati</taxon>
        <taxon>Bacteroidota</taxon>
        <taxon>Cytophagia</taxon>
        <taxon>Cytophagales</taxon>
        <taxon>Spirosomataceae</taxon>
        <taxon>Larkinella</taxon>
    </lineage>
</organism>
<dbReference type="PANTHER" id="PTHR30616:SF2">
    <property type="entry name" value="PURINE NUCLEOSIDE PHOSPHORYLASE LACC1"/>
    <property type="match status" value="1"/>
</dbReference>
<sequence length="257" mass="28128">MTESLSLYRTPTVFESFPALVAAESTRHGGVSPFPFTSLNVGINTDDLPEHVEENRRRFFSSLRIDPARVASSYQVHGDRILTVTNPGRFDGFDALITNRPDQFLTVTVADCTPILLYDSGQQAVAAIHAGWRGTVARIVEKTVRAMQAEFGTRPADCFAYVGTCIDECSFEVGPEVADQFGDADKRFDAGRQKYFINLKTANAAQLAAAGIPGHQIGVSPYSTVLHNQDYFSYRIENGKTGRMLALIGIRSPGTAR</sequence>
<dbReference type="Proteomes" id="UP001596106">
    <property type="component" value="Unassembled WGS sequence"/>
</dbReference>
<evidence type="ECO:0000256" key="10">
    <source>
        <dbReference type="RuleBase" id="RU361274"/>
    </source>
</evidence>
<keyword evidence="6" id="KW-0862">Zinc</keyword>
<protein>
    <recommendedName>
        <fullName evidence="10">Purine nucleoside phosphorylase</fullName>
    </recommendedName>
</protein>
<dbReference type="InterPro" id="IPR011324">
    <property type="entry name" value="Cytotoxic_necrot_fac-like_cat"/>
</dbReference>
<dbReference type="SUPFAM" id="SSF64438">
    <property type="entry name" value="CNF1/YfiH-like putative cysteine hydrolases"/>
    <property type="match status" value="1"/>
</dbReference>
<comment type="catalytic activity">
    <reaction evidence="8">
        <text>adenosine + phosphate = alpha-D-ribose 1-phosphate + adenine</text>
        <dbReference type="Rhea" id="RHEA:27642"/>
        <dbReference type="ChEBI" id="CHEBI:16335"/>
        <dbReference type="ChEBI" id="CHEBI:16708"/>
        <dbReference type="ChEBI" id="CHEBI:43474"/>
        <dbReference type="ChEBI" id="CHEBI:57720"/>
        <dbReference type="EC" id="2.4.2.1"/>
    </reaction>
    <physiologicalReaction direction="left-to-right" evidence="8">
        <dbReference type="Rhea" id="RHEA:27643"/>
    </physiologicalReaction>
</comment>
<evidence type="ECO:0000313" key="12">
    <source>
        <dbReference type="Proteomes" id="UP001596106"/>
    </source>
</evidence>
<dbReference type="EMBL" id="JBHSMA010000001">
    <property type="protein sequence ID" value="MFC5409037.1"/>
    <property type="molecule type" value="Genomic_DNA"/>
</dbReference>